<sequence>MSFDPLTAVMDLGGKIIDKIWQDPTQRDQAKLELLKMQQSGELDAVKVQMSAILAEAQSSDPWTSRARPSFLYVMYIMILAAIPMGILSAFNPDLAVKIADGLKAWLAAIPEALWAVFGIGYTGYTVARSAWDKKVGK</sequence>
<dbReference type="Pfam" id="PF11351">
    <property type="entry name" value="GTA_holin_3TM"/>
    <property type="match status" value="1"/>
</dbReference>
<evidence type="ECO:0000256" key="1">
    <source>
        <dbReference type="SAM" id="Phobius"/>
    </source>
</evidence>
<dbReference type="EMBL" id="MT144365">
    <property type="protein sequence ID" value="QJA52751.1"/>
    <property type="molecule type" value="Genomic_DNA"/>
</dbReference>
<protein>
    <submittedName>
        <fullName evidence="2">Putative holin</fullName>
    </submittedName>
</protein>
<feature type="transmembrane region" description="Helical" evidence="1">
    <location>
        <begin position="103"/>
        <end position="125"/>
    </location>
</feature>
<keyword evidence="1" id="KW-0472">Membrane</keyword>
<reference evidence="2" key="1">
    <citation type="submission" date="2020-03" db="EMBL/GenBank/DDBJ databases">
        <title>The deep terrestrial virosphere.</title>
        <authorList>
            <person name="Holmfeldt K."/>
            <person name="Nilsson E."/>
            <person name="Simone D."/>
            <person name="Lopez-Fernandez M."/>
            <person name="Wu X."/>
            <person name="de Brujin I."/>
            <person name="Lundin D."/>
            <person name="Andersson A."/>
            <person name="Bertilsson S."/>
            <person name="Dopson M."/>
        </authorList>
    </citation>
    <scope>NUCLEOTIDE SEQUENCE</scope>
    <source>
        <strain evidence="2">TM448A02981</strain>
    </source>
</reference>
<feature type="transmembrane region" description="Helical" evidence="1">
    <location>
        <begin position="71"/>
        <end position="91"/>
    </location>
</feature>
<accession>A0A6H1ZZC2</accession>
<evidence type="ECO:0000313" key="2">
    <source>
        <dbReference type="EMBL" id="QJA52751.1"/>
    </source>
</evidence>
<organism evidence="2">
    <name type="scientific">viral metagenome</name>
    <dbReference type="NCBI Taxonomy" id="1070528"/>
    <lineage>
        <taxon>unclassified sequences</taxon>
        <taxon>metagenomes</taxon>
        <taxon>organismal metagenomes</taxon>
    </lineage>
</organism>
<gene>
    <name evidence="2" type="ORF">TM448A02981_0004</name>
</gene>
<keyword evidence="1" id="KW-1133">Transmembrane helix</keyword>
<dbReference type="InterPro" id="IPR021497">
    <property type="entry name" value="GTA_holin_3TM"/>
</dbReference>
<dbReference type="AlphaFoldDB" id="A0A6H1ZZC2"/>
<proteinExistence type="predicted"/>
<name>A0A6H1ZZC2_9ZZZZ</name>
<keyword evidence="1" id="KW-0812">Transmembrane</keyword>